<proteinExistence type="inferred from homology"/>
<dbReference type="InterPro" id="IPR036188">
    <property type="entry name" value="FAD/NAD-bd_sf"/>
</dbReference>
<evidence type="ECO:0000256" key="4">
    <source>
        <dbReference type="ARBA" id="ARBA00023002"/>
    </source>
</evidence>
<dbReference type="AlphaFoldDB" id="A0AAD7GRY3"/>
<keyword evidence="8" id="KW-1185">Reference proteome</keyword>
<dbReference type="PANTHER" id="PTHR13789">
    <property type="entry name" value="MONOOXYGENASE"/>
    <property type="match status" value="1"/>
</dbReference>
<keyword evidence="4" id="KW-0560">Oxidoreductase</keyword>
<dbReference type="PANTHER" id="PTHR13789:SF314">
    <property type="entry name" value="FAD-BINDING DOMAIN-CONTAINING PROTEIN"/>
    <property type="match status" value="1"/>
</dbReference>
<dbReference type="Gene3D" id="3.50.50.60">
    <property type="entry name" value="FAD/NAD(P)-binding domain"/>
    <property type="match status" value="1"/>
</dbReference>
<dbReference type="SUPFAM" id="SSF51905">
    <property type="entry name" value="FAD/NAD(P)-binding domain"/>
    <property type="match status" value="1"/>
</dbReference>
<keyword evidence="3" id="KW-0274">FAD</keyword>
<dbReference type="InterPro" id="IPR002938">
    <property type="entry name" value="FAD-bd"/>
</dbReference>
<feature type="non-terminal residue" evidence="7">
    <location>
        <position position="354"/>
    </location>
</feature>
<keyword evidence="2" id="KW-0285">Flavoprotein</keyword>
<dbReference type="GO" id="GO:0004497">
    <property type="term" value="F:monooxygenase activity"/>
    <property type="evidence" value="ECO:0007669"/>
    <property type="project" value="UniProtKB-KW"/>
</dbReference>
<accession>A0AAD7GRY3</accession>
<evidence type="ECO:0000256" key="5">
    <source>
        <dbReference type="ARBA" id="ARBA00023033"/>
    </source>
</evidence>
<gene>
    <name evidence="7" type="ORF">B0H17DRAFT_884087</name>
</gene>
<dbReference type="GO" id="GO:0071949">
    <property type="term" value="F:FAD binding"/>
    <property type="evidence" value="ECO:0007669"/>
    <property type="project" value="InterPro"/>
</dbReference>
<evidence type="ECO:0000256" key="3">
    <source>
        <dbReference type="ARBA" id="ARBA00022827"/>
    </source>
</evidence>
<evidence type="ECO:0000256" key="2">
    <source>
        <dbReference type="ARBA" id="ARBA00022630"/>
    </source>
</evidence>
<reference evidence="7" key="1">
    <citation type="submission" date="2023-03" db="EMBL/GenBank/DDBJ databases">
        <title>Massive genome expansion in bonnet fungi (Mycena s.s.) driven by repeated elements and novel gene families across ecological guilds.</title>
        <authorList>
            <consortium name="Lawrence Berkeley National Laboratory"/>
            <person name="Harder C.B."/>
            <person name="Miyauchi S."/>
            <person name="Viragh M."/>
            <person name="Kuo A."/>
            <person name="Thoen E."/>
            <person name="Andreopoulos B."/>
            <person name="Lu D."/>
            <person name="Skrede I."/>
            <person name="Drula E."/>
            <person name="Henrissat B."/>
            <person name="Morin E."/>
            <person name="Kohler A."/>
            <person name="Barry K."/>
            <person name="LaButti K."/>
            <person name="Morin E."/>
            <person name="Salamov A."/>
            <person name="Lipzen A."/>
            <person name="Mereny Z."/>
            <person name="Hegedus B."/>
            <person name="Baldrian P."/>
            <person name="Stursova M."/>
            <person name="Weitz H."/>
            <person name="Taylor A."/>
            <person name="Grigoriev I.V."/>
            <person name="Nagy L.G."/>
            <person name="Martin F."/>
            <person name="Kauserud H."/>
        </authorList>
    </citation>
    <scope>NUCLEOTIDE SEQUENCE</scope>
    <source>
        <strain evidence="7">CBHHK067</strain>
    </source>
</reference>
<keyword evidence="5" id="KW-0503">Monooxygenase</keyword>
<feature type="non-terminal residue" evidence="7">
    <location>
        <position position="1"/>
    </location>
</feature>
<feature type="domain" description="FAD-binding" evidence="6">
    <location>
        <begin position="4"/>
        <end position="353"/>
    </location>
</feature>
<name>A0AAD7GRY3_MYCRO</name>
<dbReference type="Proteomes" id="UP001221757">
    <property type="component" value="Unassembled WGS sequence"/>
</dbReference>
<dbReference type="InterPro" id="IPR050493">
    <property type="entry name" value="FAD-dep_Monooxygenase_BioMet"/>
</dbReference>
<dbReference type="PRINTS" id="PR00420">
    <property type="entry name" value="RNGMNOXGNASE"/>
</dbReference>
<dbReference type="Pfam" id="PF01494">
    <property type="entry name" value="FAD_binding_3"/>
    <property type="match status" value="1"/>
</dbReference>
<protein>
    <recommendedName>
        <fullName evidence="6">FAD-binding domain-containing protein</fullName>
    </recommendedName>
</protein>
<dbReference type="SUPFAM" id="SSF54373">
    <property type="entry name" value="FAD-linked reductases, C-terminal domain"/>
    <property type="match status" value="1"/>
</dbReference>
<dbReference type="EMBL" id="JARKIE010000011">
    <property type="protein sequence ID" value="KAJ7703920.1"/>
    <property type="molecule type" value="Genomic_DNA"/>
</dbReference>
<evidence type="ECO:0000259" key="6">
    <source>
        <dbReference type="Pfam" id="PF01494"/>
    </source>
</evidence>
<comment type="similarity">
    <text evidence="1">Belongs to the paxM FAD-dependent monooxygenase family.</text>
</comment>
<dbReference type="Gene3D" id="3.30.9.30">
    <property type="match status" value="1"/>
</dbReference>
<organism evidence="7 8">
    <name type="scientific">Mycena rosella</name>
    <name type="common">Pink bonnet</name>
    <name type="synonym">Agaricus rosellus</name>
    <dbReference type="NCBI Taxonomy" id="1033263"/>
    <lineage>
        <taxon>Eukaryota</taxon>
        <taxon>Fungi</taxon>
        <taxon>Dikarya</taxon>
        <taxon>Basidiomycota</taxon>
        <taxon>Agaricomycotina</taxon>
        <taxon>Agaricomycetes</taxon>
        <taxon>Agaricomycetidae</taxon>
        <taxon>Agaricales</taxon>
        <taxon>Marasmiineae</taxon>
        <taxon>Mycenaceae</taxon>
        <taxon>Mycena</taxon>
    </lineage>
</organism>
<evidence type="ECO:0000256" key="1">
    <source>
        <dbReference type="ARBA" id="ARBA00007992"/>
    </source>
</evidence>
<evidence type="ECO:0000313" key="8">
    <source>
        <dbReference type="Proteomes" id="UP001221757"/>
    </source>
</evidence>
<sequence length="354" mass="38146">LPLKVSVIGAGIGGLAAAIALRKNGHIVFETSDIKTEVGAGIGIQINAIRVFDHWGVSKDNLQGVNDDGLNFSYGSLRMVRLQLIIFDSKTGEGIDCSWSNLLCHRSDVHNELMRLAVGAGDGPPVQLHLGSRVLECDVENGTVTLGNGDTIHADLVIGADGLHSVIRTSILGHAQTAPASGISCFRSVFDASKMQGDFDWFTEGVSGARSVIVKEGEYRLLFMYPCRSGHLINLLAIYADPHQDDPGWVATGTREELLEKFHDVHPKFLAFLALADSHIVKWQLRVLPVLPTWVRGRAALLGDAAHATMPTLGQGAGLAIEEAGALGCLLPLGTRREEVPSRLEAYQTLRKPR</sequence>
<evidence type="ECO:0000313" key="7">
    <source>
        <dbReference type="EMBL" id="KAJ7703920.1"/>
    </source>
</evidence>
<comment type="caution">
    <text evidence="7">The sequence shown here is derived from an EMBL/GenBank/DDBJ whole genome shotgun (WGS) entry which is preliminary data.</text>
</comment>